<dbReference type="Pfam" id="PF08265">
    <property type="entry name" value="YL1_C"/>
    <property type="match status" value="1"/>
</dbReference>
<dbReference type="OrthoDB" id="49520at2759"/>
<evidence type="ECO:0000313" key="7">
    <source>
        <dbReference type="Proteomes" id="UP000772434"/>
    </source>
</evidence>
<dbReference type="InterPro" id="IPR029525">
    <property type="entry name" value="INO80C/Ies6"/>
</dbReference>
<evidence type="ECO:0000256" key="4">
    <source>
        <dbReference type="ARBA" id="ARBA00023242"/>
    </source>
</evidence>
<feature type="domain" description="Vps72/YL1 C-terminal" evidence="5">
    <location>
        <begin position="100"/>
        <end position="129"/>
    </location>
</feature>
<dbReference type="PANTHER" id="PTHR31200:SF1">
    <property type="entry name" value="INO80 COMPLEX SUBUNIT C"/>
    <property type="match status" value="1"/>
</dbReference>
<evidence type="ECO:0000256" key="2">
    <source>
        <dbReference type="ARBA" id="ARBA00023015"/>
    </source>
</evidence>
<dbReference type="EMBL" id="JADNRY010000017">
    <property type="protein sequence ID" value="KAF9073624.1"/>
    <property type="molecule type" value="Genomic_DNA"/>
</dbReference>
<dbReference type="PANTHER" id="PTHR31200">
    <property type="entry name" value="INO80 COMPLEX SUBUNIT C"/>
    <property type="match status" value="1"/>
</dbReference>
<dbReference type="AlphaFoldDB" id="A0A9P5UC03"/>
<keyword evidence="7" id="KW-1185">Reference proteome</keyword>
<dbReference type="SMART" id="SM00993">
    <property type="entry name" value="YL1_C"/>
    <property type="match status" value="1"/>
</dbReference>
<sequence>MPPKNFRRKITATDGTPSLAEQLSYLHFPRPFKNPGYTKNINRRAKNLKNVLGQERERERTEREKRQLETGGSTIVVDPEDEIPTYLSIEAPPSVIPQRHYCDITRLHAPYTDPTTGLRYYDKDVYALIKGLASLVFTTRLPMFNYSSRAQALRKNTSLVCTPPASNLFLIVILPCLSVRGVNSVVK</sequence>
<accession>A0A9P5UC03</accession>
<dbReference type="GO" id="GO:0031011">
    <property type="term" value="C:Ino80 complex"/>
    <property type="evidence" value="ECO:0007669"/>
    <property type="project" value="InterPro"/>
</dbReference>
<dbReference type="Proteomes" id="UP000772434">
    <property type="component" value="Unassembled WGS sequence"/>
</dbReference>
<comment type="caution">
    <text evidence="6">The sequence shown here is derived from an EMBL/GenBank/DDBJ whole genome shotgun (WGS) entry which is preliminary data.</text>
</comment>
<reference evidence="6" key="1">
    <citation type="submission" date="2020-11" db="EMBL/GenBank/DDBJ databases">
        <authorList>
            <consortium name="DOE Joint Genome Institute"/>
            <person name="Ahrendt S."/>
            <person name="Riley R."/>
            <person name="Andreopoulos W."/>
            <person name="Labutti K."/>
            <person name="Pangilinan J."/>
            <person name="Ruiz-Duenas F.J."/>
            <person name="Barrasa J.M."/>
            <person name="Sanchez-Garcia M."/>
            <person name="Camarero S."/>
            <person name="Miyauchi S."/>
            <person name="Serrano A."/>
            <person name="Linde D."/>
            <person name="Babiker R."/>
            <person name="Drula E."/>
            <person name="Ayuso-Fernandez I."/>
            <person name="Pacheco R."/>
            <person name="Padilla G."/>
            <person name="Ferreira P."/>
            <person name="Barriuso J."/>
            <person name="Kellner H."/>
            <person name="Castanera R."/>
            <person name="Alfaro M."/>
            <person name="Ramirez L."/>
            <person name="Pisabarro A.G."/>
            <person name="Kuo A."/>
            <person name="Tritt A."/>
            <person name="Lipzen A."/>
            <person name="He G."/>
            <person name="Yan M."/>
            <person name="Ng V."/>
            <person name="Cullen D."/>
            <person name="Martin F."/>
            <person name="Rosso M.-N."/>
            <person name="Henrissat B."/>
            <person name="Hibbett D."/>
            <person name="Martinez A.T."/>
            <person name="Grigoriev I.V."/>
        </authorList>
    </citation>
    <scope>NUCLEOTIDE SEQUENCE</scope>
    <source>
        <strain evidence="6">AH 40177</strain>
    </source>
</reference>
<keyword evidence="2" id="KW-0805">Transcription regulation</keyword>
<keyword evidence="4" id="KW-0539">Nucleus</keyword>
<comment type="subcellular location">
    <subcellularLocation>
        <location evidence="1">Nucleus</location>
    </subcellularLocation>
</comment>
<name>A0A9P5UC03_9AGAR</name>
<dbReference type="InterPro" id="IPR013272">
    <property type="entry name" value="Vps72/YL1_C"/>
</dbReference>
<protein>
    <recommendedName>
        <fullName evidence="5">Vps72/YL1 C-terminal domain-containing protein</fullName>
    </recommendedName>
</protein>
<gene>
    <name evidence="6" type="ORF">BDP27DRAFT_1289102</name>
</gene>
<dbReference type="GO" id="GO:0006338">
    <property type="term" value="P:chromatin remodeling"/>
    <property type="evidence" value="ECO:0007669"/>
    <property type="project" value="InterPro"/>
</dbReference>
<evidence type="ECO:0000256" key="1">
    <source>
        <dbReference type="ARBA" id="ARBA00004123"/>
    </source>
</evidence>
<evidence type="ECO:0000313" key="6">
    <source>
        <dbReference type="EMBL" id="KAF9073624.1"/>
    </source>
</evidence>
<proteinExistence type="predicted"/>
<keyword evidence="3" id="KW-0804">Transcription</keyword>
<evidence type="ECO:0000256" key="3">
    <source>
        <dbReference type="ARBA" id="ARBA00023163"/>
    </source>
</evidence>
<organism evidence="6 7">
    <name type="scientific">Rhodocollybia butyracea</name>
    <dbReference type="NCBI Taxonomy" id="206335"/>
    <lineage>
        <taxon>Eukaryota</taxon>
        <taxon>Fungi</taxon>
        <taxon>Dikarya</taxon>
        <taxon>Basidiomycota</taxon>
        <taxon>Agaricomycotina</taxon>
        <taxon>Agaricomycetes</taxon>
        <taxon>Agaricomycetidae</taxon>
        <taxon>Agaricales</taxon>
        <taxon>Marasmiineae</taxon>
        <taxon>Omphalotaceae</taxon>
        <taxon>Rhodocollybia</taxon>
    </lineage>
</organism>
<evidence type="ECO:0000259" key="5">
    <source>
        <dbReference type="SMART" id="SM00993"/>
    </source>
</evidence>